<comment type="caution">
    <text evidence="2">The sequence shown here is derived from an EMBL/GenBank/DDBJ whole genome shotgun (WGS) entry which is preliminary data.</text>
</comment>
<evidence type="ECO:0008006" key="4">
    <source>
        <dbReference type="Google" id="ProtNLM"/>
    </source>
</evidence>
<feature type="signal peptide" evidence="1">
    <location>
        <begin position="1"/>
        <end position="28"/>
    </location>
</feature>
<reference evidence="2 3" key="1">
    <citation type="submission" date="2013-06" db="EMBL/GenBank/DDBJ databases">
        <authorList>
            <person name="Weinstock G."/>
            <person name="Sodergren E."/>
            <person name="Lobos E.A."/>
            <person name="Fulton L."/>
            <person name="Fulton R."/>
            <person name="Courtney L."/>
            <person name="Fronick C."/>
            <person name="O'Laughlin M."/>
            <person name="Godfrey J."/>
            <person name="Wilson R.M."/>
            <person name="Miner T."/>
            <person name="Farmer C."/>
            <person name="Delehaunty K."/>
            <person name="Cordes M."/>
            <person name="Minx P."/>
            <person name="Tomlinson C."/>
            <person name="Chen J."/>
            <person name="Wollam A."/>
            <person name="Pepin K.H."/>
            <person name="Bhonagiri V."/>
            <person name="Zhang X."/>
            <person name="Warren W."/>
            <person name="Mitreva M."/>
            <person name="Mardis E.R."/>
            <person name="Wilson R.K."/>
        </authorList>
    </citation>
    <scope>NUCLEOTIDE SEQUENCE [LARGE SCALE GENOMIC DNA]</scope>
    <source>
        <strain evidence="2 3">F0570</strain>
    </source>
</reference>
<accession>A0A0E2LQC6</accession>
<feature type="chain" id="PRO_5002398856" description="Outer membrane protein beta-barrel domain-containing protein" evidence="1">
    <location>
        <begin position="29"/>
        <end position="204"/>
    </location>
</feature>
<dbReference type="PATRIC" id="fig|1227271.3.peg.982"/>
<dbReference type="AlphaFoldDB" id="A0A0E2LQC6"/>
<evidence type="ECO:0000313" key="3">
    <source>
        <dbReference type="Proteomes" id="UP000016630"/>
    </source>
</evidence>
<dbReference type="SUPFAM" id="SSF56925">
    <property type="entry name" value="OMPA-like"/>
    <property type="match status" value="1"/>
</dbReference>
<protein>
    <recommendedName>
        <fullName evidence="4">Outer membrane protein beta-barrel domain-containing protein</fullName>
    </recommendedName>
</protein>
<dbReference type="EMBL" id="AWUW01000079">
    <property type="protein sequence ID" value="ERJ66371.1"/>
    <property type="molecule type" value="Genomic_DNA"/>
</dbReference>
<proteinExistence type="predicted"/>
<sequence length="204" mass="22286">MKNHTNDLMKRTLVFLFLTAVLALRAEAQSAPEQSETKDFIFSPQKEMVYVAIGYPAGIGLPSLDNYNVEGTSASFAVGYERGVKQLAEGLLLSIYAELDWAAFRSVSDKRSLPFSDDSAQNRFRFLAGAGVHKRLNPNIELYARGAVGASFFPENNGSSSRELKGGFNVSLRVGLSCSLRDNFAVFIDTGTSDIVRGGLALMW</sequence>
<dbReference type="InterPro" id="IPR011250">
    <property type="entry name" value="OMP/PagP_B-barrel"/>
</dbReference>
<evidence type="ECO:0000313" key="2">
    <source>
        <dbReference type="EMBL" id="ERJ66371.1"/>
    </source>
</evidence>
<gene>
    <name evidence="2" type="ORF">HMPREF1555_01130</name>
</gene>
<name>A0A0E2LQC6_PORGN</name>
<dbReference type="HOGENOM" id="CLU_1389127_0_0_10"/>
<dbReference type="Proteomes" id="UP000016630">
    <property type="component" value="Unassembled WGS sequence"/>
</dbReference>
<evidence type="ECO:0000256" key="1">
    <source>
        <dbReference type="SAM" id="SignalP"/>
    </source>
</evidence>
<keyword evidence="1" id="KW-0732">Signal</keyword>
<organism evidence="2 3">
    <name type="scientific">Porphyromonas gingivalis F0570</name>
    <dbReference type="NCBI Taxonomy" id="1227271"/>
    <lineage>
        <taxon>Bacteria</taxon>
        <taxon>Pseudomonadati</taxon>
        <taxon>Bacteroidota</taxon>
        <taxon>Bacteroidia</taxon>
        <taxon>Bacteroidales</taxon>
        <taxon>Porphyromonadaceae</taxon>
        <taxon>Porphyromonas</taxon>
    </lineage>
</organism>